<keyword evidence="3" id="KW-0233">DNA recombination</keyword>
<reference evidence="6" key="1">
    <citation type="submission" date="2017-04" db="EMBL/GenBank/DDBJ databases">
        <authorList>
            <person name="Varghese N."/>
            <person name="Submissions S."/>
        </authorList>
    </citation>
    <scope>NUCLEOTIDE SEQUENCE [LARGE SCALE GENOMIC DNA]</scope>
    <source>
        <strain evidence="6">DSM 44073</strain>
    </source>
</reference>
<name>A0A1W2DEA0_9PSEU</name>
<dbReference type="InterPro" id="IPR050090">
    <property type="entry name" value="Tyrosine_recombinase_XerCD"/>
</dbReference>
<keyword evidence="6" id="KW-1185">Reference proteome</keyword>
<dbReference type="EMBL" id="FWYC01000007">
    <property type="protein sequence ID" value="SMC95817.1"/>
    <property type="molecule type" value="Genomic_DNA"/>
</dbReference>
<organism evidence="5 6">
    <name type="scientific">Lentzea albidocapillata</name>
    <dbReference type="NCBI Taxonomy" id="40571"/>
    <lineage>
        <taxon>Bacteria</taxon>
        <taxon>Bacillati</taxon>
        <taxon>Actinomycetota</taxon>
        <taxon>Actinomycetes</taxon>
        <taxon>Pseudonocardiales</taxon>
        <taxon>Pseudonocardiaceae</taxon>
        <taxon>Lentzea</taxon>
    </lineage>
</organism>
<keyword evidence="2" id="KW-0238">DNA-binding</keyword>
<dbReference type="PANTHER" id="PTHR30349:SF64">
    <property type="entry name" value="PROPHAGE INTEGRASE INTD-RELATED"/>
    <property type="match status" value="1"/>
</dbReference>
<evidence type="ECO:0000256" key="3">
    <source>
        <dbReference type="ARBA" id="ARBA00023172"/>
    </source>
</evidence>
<dbReference type="InterPro" id="IPR010998">
    <property type="entry name" value="Integrase_recombinase_N"/>
</dbReference>
<evidence type="ECO:0000313" key="5">
    <source>
        <dbReference type="EMBL" id="SMC95817.1"/>
    </source>
</evidence>
<feature type="domain" description="Tyr recombinase" evidence="4">
    <location>
        <begin position="196"/>
        <end position="405"/>
    </location>
</feature>
<dbReference type="OrthoDB" id="1822491at2"/>
<dbReference type="InterPro" id="IPR013762">
    <property type="entry name" value="Integrase-like_cat_sf"/>
</dbReference>
<dbReference type="RefSeq" id="WP_030477420.1">
    <property type="nucleotide sequence ID" value="NZ_FWYC01000007.1"/>
</dbReference>
<protein>
    <submittedName>
        <fullName evidence="5">Phage integrase family protein</fullName>
    </submittedName>
</protein>
<dbReference type="eggNOG" id="COG0582">
    <property type="taxonomic scope" value="Bacteria"/>
</dbReference>
<dbReference type="PROSITE" id="PS51898">
    <property type="entry name" value="TYR_RECOMBINASE"/>
    <property type="match status" value="1"/>
</dbReference>
<proteinExistence type="inferred from homology"/>
<dbReference type="Gene3D" id="1.10.443.10">
    <property type="entry name" value="Intergrase catalytic core"/>
    <property type="match status" value="1"/>
</dbReference>
<dbReference type="Gene3D" id="1.10.150.130">
    <property type="match status" value="1"/>
</dbReference>
<sequence>MAYIDDRWWQEKKDPVTKEVVRDAKGRPVMEKSSRYGKGDRYRVRWKLPGGKEDNKSFPDKQHKEAKAFKTQIENSLRTKSYVSPKAGDMKVREYAESYKNGRSPDERSRASLDSLFACQVYPFMGDMSLNEVALDGTVIRNWLAWMNNVSGIAVNYQYQVWINLSAMLDAAVVDEKIHRNPCKLGTISAPKPVQKLITPWTDEKLQGIHDSLPPEHQVVVPIGGGLGLRQGEILAFNREDINRKDMTYHCRLQVTYINGKLKFKLPKGHKTRIVPISGGTLHHIDYHCELYPSVEVTLPWGENDSKETHTANLILPYRGVTAWRGSMFLNQIWKPTFSIAGIPYIKGDDGMHALRHLYASHMLASNVSIKELSVFLGHSSEAFTLKTYAHLMPSSYGRARLAADTLFAPPA</sequence>
<dbReference type="GO" id="GO:0015074">
    <property type="term" value="P:DNA integration"/>
    <property type="evidence" value="ECO:0007669"/>
    <property type="project" value="InterPro"/>
</dbReference>
<evidence type="ECO:0000256" key="1">
    <source>
        <dbReference type="ARBA" id="ARBA00008857"/>
    </source>
</evidence>
<dbReference type="AlphaFoldDB" id="A0A1W2DEA0"/>
<dbReference type="Pfam" id="PF00589">
    <property type="entry name" value="Phage_integrase"/>
    <property type="match status" value="1"/>
</dbReference>
<dbReference type="GO" id="GO:0006310">
    <property type="term" value="P:DNA recombination"/>
    <property type="evidence" value="ECO:0007669"/>
    <property type="project" value="UniProtKB-KW"/>
</dbReference>
<dbReference type="GO" id="GO:0003677">
    <property type="term" value="F:DNA binding"/>
    <property type="evidence" value="ECO:0007669"/>
    <property type="project" value="UniProtKB-KW"/>
</dbReference>
<evidence type="ECO:0000256" key="2">
    <source>
        <dbReference type="ARBA" id="ARBA00023125"/>
    </source>
</evidence>
<dbReference type="Proteomes" id="UP000192840">
    <property type="component" value="Unassembled WGS sequence"/>
</dbReference>
<evidence type="ECO:0000259" key="4">
    <source>
        <dbReference type="PROSITE" id="PS51898"/>
    </source>
</evidence>
<dbReference type="InterPro" id="IPR002104">
    <property type="entry name" value="Integrase_catalytic"/>
</dbReference>
<dbReference type="PANTHER" id="PTHR30349">
    <property type="entry name" value="PHAGE INTEGRASE-RELATED"/>
    <property type="match status" value="1"/>
</dbReference>
<dbReference type="STRING" id="40571.SAMN05660733_02926"/>
<accession>A0A1W2DEA0</accession>
<evidence type="ECO:0000313" key="6">
    <source>
        <dbReference type="Proteomes" id="UP000192840"/>
    </source>
</evidence>
<dbReference type="SUPFAM" id="SSF56349">
    <property type="entry name" value="DNA breaking-rejoining enzymes"/>
    <property type="match status" value="1"/>
</dbReference>
<dbReference type="InterPro" id="IPR011010">
    <property type="entry name" value="DNA_brk_join_enz"/>
</dbReference>
<comment type="similarity">
    <text evidence="1">Belongs to the 'phage' integrase family.</text>
</comment>
<gene>
    <name evidence="5" type="ORF">SAMN05660733_02926</name>
</gene>